<dbReference type="STRING" id="1838280.A6M21_16325"/>
<dbReference type="AlphaFoldDB" id="A0A1B7LAI4"/>
<evidence type="ECO:0000313" key="1">
    <source>
        <dbReference type="EMBL" id="OAT79300.1"/>
    </source>
</evidence>
<reference evidence="1 2" key="1">
    <citation type="submission" date="2016-04" db="EMBL/GenBank/DDBJ databases">
        <authorList>
            <person name="Evans L.H."/>
            <person name="Alamgir A."/>
            <person name="Owens N."/>
            <person name="Weber N.D."/>
            <person name="Virtaneva K."/>
            <person name="Barbian K."/>
            <person name="Babar A."/>
            <person name="Rosenke K."/>
        </authorList>
    </citation>
    <scope>NUCLEOTIDE SEQUENCE [LARGE SCALE GENOMIC DNA]</scope>
    <source>
        <strain evidence="1 2">LMa1</strain>
    </source>
</reference>
<proteinExistence type="predicted"/>
<evidence type="ECO:0008006" key="3">
    <source>
        <dbReference type="Google" id="ProtNLM"/>
    </source>
</evidence>
<dbReference type="OrthoDB" id="48984at2"/>
<evidence type="ECO:0000313" key="2">
    <source>
        <dbReference type="Proteomes" id="UP000078532"/>
    </source>
</evidence>
<sequence>MPENIDFNCALLGQGLARECDAKLLTDALSVLQEQGLYAFFLYLKVCGKEPGQKMSDECVHFLERIPKDAPLFSNGRNGAVFQKLQKIAESIDDILFARDLLMQALVYARYHAKAKGGDKL</sequence>
<name>A0A1B7LAI4_9FIRM</name>
<keyword evidence="2" id="KW-1185">Reference proteome</keyword>
<gene>
    <name evidence="1" type="ORF">A6M21_16325</name>
</gene>
<dbReference type="RefSeq" id="WP_066671930.1">
    <property type="nucleotide sequence ID" value="NZ_LYVF01000203.1"/>
</dbReference>
<comment type="caution">
    <text evidence="1">The sequence shown here is derived from an EMBL/GenBank/DDBJ whole genome shotgun (WGS) entry which is preliminary data.</text>
</comment>
<dbReference type="EMBL" id="LYVF01000203">
    <property type="protein sequence ID" value="OAT79300.1"/>
    <property type="molecule type" value="Genomic_DNA"/>
</dbReference>
<protein>
    <recommendedName>
        <fullName evidence="3">CRISPR type III-B/RAMP module-associated protein Cmr5</fullName>
    </recommendedName>
</protein>
<organism evidence="1 2">
    <name type="scientific">Desulfotomaculum copahuensis</name>
    <dbReference type="NCBI Taxonomy" id="1838280"/>
    <lineage>
        <taxon>Bacteria</taxon>
        <taxon>Bacillati</taxon>
        <taxon>Bacillota</taxon>
        <taxon>Clostridia</taxon>
        <taxon>Eubacteriales</taxon>
        <taxon>Desulfotomaculaceae</taxon>
        <taxon>Desulfotomaculum</taxon>
    </lineage>
</organism>
<dbReference type="Proteomes" id="UP000078532">
    <property type="component" value="Unassembled WGS sequence"/>
</dbReference>
<accession>A0A1B7LAI4</accession>